<dbReference type="SMART" id="SM01217">
    <property type="entry name" value="Fn3_like"/>
    <property type="match status" value="1"/>
</dbReference>
<feature type="domain" description="PA14" evidence="11">
    <location>
        <begin position="417"/>
        <end position="579"/>
    </location>
</feature>
<dbReference type="InterPro" id="IPR001764">
    <property type="entry name" value="Glyco_hydro_3_N"/>
</dbReference>
<dbReference type="InterPro" id="IPR019800">
    <property type="entry name" value="Glyco_hydro_3_AS"/>
</dbReference>
<dbReference type="UniPathway" id="UPA00696"/>
<comment type="pathway">
    <text evidence="2 10">Glycan metabolism; cellulose degradation.</text>
</comment>
<dbReference type="GO" id="GO:0030245">
    <property type="term" value="P:cellulose catabolic process"/>
    <property type="evidence" value="ECO:0007669"/>
    <property type="project" value="UniProtKB-UniPathway"/>
</dbReference>
<dbReference type="Gene3D" id="2.60.120.260">
    <property type="entry name" value="Galactose-binding domain-like"/>
    <property type="match status" value="1"/>
</dbReference>
<dbReference type="SUPFAM" id="SSF51445">
    <property type="entry name" value="(Trans)glycosidases"/>
    <property type="match status" value="1"/>
</dbReference>
<dbReference type="Gene3D" id="3.20.20.300">
    <property type="entry name" value="Glycoside hydrolase, family 3, N-terminal domain"/>
    <property type="match status" value="1"/>
</dbReference>
<dbReference type="InParanoid" id="A0A3N4L4M3"/>
<dbReference type="OrthoDB" id="47059at2759"/>
<evidence type="ECO:0000256" key="6">
    <source>
        <dbReference type="ARBA" id="ARBA00023180"/>
    </source>
</evidence>
<evidence type="ECO:0000256" key="5">
    <source>
        <dbReference type="ARBA" id="ARBA00022801"/>
    </source>
</evidence>
<evidence type="ECO:0000313" key="12">
    <source>
        <dbReference type="EMBL" id="RPB17793.1"/>
    </source>
</evidence>
<keyword evidence="9 10" id="KW-0624">Polysaccharide degradation</keyword>
<dbReference type="EMBL" id="ML119105">
    <property type="protein sequence ID" value="RPB17793.1"/>
    <property type="molecule type" value="Genomic_DNA"/>
</dbReference>
<evidence type="ECO:0000256" key="9">
    <source>
        <dbReference type="ARBA" id="ARBA00023326"/>
    </source>
</evidence>
<dbReference type="Pfam" id="PF00933">
    <property type="entry name" value="Glyco_hydro_3"/>
    <property type="match status" value="1"/>
</dbReference>
<dbReference type="Pfam" id="PF07691">
    <property type="entry name" value="PA14"/>
    <property type="match status" value="1"/>
</dbReference>
<dbReference type="Gene3D" id="3.40.50.1700">
    <property type="entry name" value="Glycoside hydrolase family 3 C-terminal domain"/>
    <property type="match status" value="1"/>
</dbReference>
<keyword evidence="7 10" id="KW-0119">Carbohydrate metabolism</keyword>
<dbReference type="SUPFAM" id="SSF52279">
    <property type="entry name" value="Beta-D-glucan exohydrolase, C-terminal domain"/>
    <property type="match status" value="1"/>
</dbReference>
<comment type="similarity">
    <text evidence="3 10">Belongs to the glycosyl hydrolase 3 family.</text>
</comment>
<dbReference type="Proteomes" id="UP000277580">
    <property type="component" value="Unassembled WGS sequence"/>
</dbReference>
<keyword evidence="13" id="KW-1185">Reference proteome</keyword>
<dbReference type="InterPro" id="IPR037524">
    <property type="entry name" value="PA14/GLEYA"/>
</dbReference>
<dbReference type="EC" id="3.2.1.21" evidence="4 10"/>
<dbReference type="Pfam" id="PF01915">
    <property type="entry name" value="Glyco_hydro_3_C"/>
    <property type="match status" value="1"/>
</dbReference>
<reference evidence="12 13" key="1">
    <citation type="journal article" date="2018" name="Nat. Ecol. Evol.">
        <title>Pezizomycetes genomes reveal the molecular basis of ectomycorrhizal truffle lifestyle.</title>
        <authorList>
            <person name="Murat C."/>
            <person name="Payen T."/>
            <person name="Noel B."/>
            <person name="Kuo A."/>
            <person name="Morin E."/>
            <person name="Chen J."/>
            <person name="Kohler A."/>
            <person name="Krizsan K."/>
            <person name="Balestrini R."/>
            <person name="Da Silva C."/>
            <person name="Montanini B."/>
            <person name="Hainaut M."/>
            <person name="Levati E."/>
            <person name="Barry K.W."/>
            <person name="Belfiori B."/>
            <person name="Cichocki N."/>
            <person name="Clum A."/>
            <person name="Dockter R.B."/>
            <person name="Fauchery L."/>
            <person name="Guy J."/>
            <person name="Iotti M."/>
            <person name="Le Tacon F."/>
            <person name="Lindquist E.A."/>
            <person name="Lipzen A."/>
            <person name="Malagnac F."/>
            <person name="Mello A."/>
            <person name="Molinier V."/>
            <person name="Miyauchi S."/>
            <person name="Poulain J."/>
            <person name="Riccioni C."/>
            <person name="Rubini A."/>
            <person name="Sitrit Y."/>
            <person name="Splivallo R."/>
            <person name="Traeger S."/>
            <person name="Wang M."/>
            <person name="Zifcakova L."/>
            <person name="Wipf D."/>
            <person name="Zambonelli A."/>
            <person name="Paolocci F."/>
            <person name="Nowrousian M."/>
            <person name="Ottonello S."/>
            <person name="Baldrian P."/>
            <person name="Spatafora J.W."/>
            <person name="Henrissat B."/>
            <person name="Nagy L.G."/>
            <person name="Aury J.M."/>
            <person name="Wincker P."/>
            <person name="Grigoriev I.V."/>
            <person name="Bonfante P."/>
            <person name="Martin F.M."/>
        </authorList>
    </citation>
    <scope>NUCLEOTIDE SEQUENCE [LARGE SCALE GENOMIC DNA]</scope>
    <source>
        <strain evidence="12 13">CCBAS932</strain>
    </source>
</reference>
<evidence type="ECO:0000256" key="3">
    <source>
        <dbReference type="ARBA" id="ARBA00005336"/>
    </source>
</evidence>
<dbReference type="InterPro" id="IPR036881">
    <property type="entry name" value="Glyco_hydro_3_C_sf"/>
</dbReference>
<proteinExistence type="inferred from homology"/>
<dbReference type="PROSITE" id="PS51820">
    <property type="entry name" value="PA14"/>
    <property type="match status" value="1"/>
</dbReference>
<evidence type="ECO:0000256" key="8">
    <source>
        <dbReference type="ARBA" id="ARBA00023295"/>
    </source>
</evidence>
<name>A0A3N4L4M3_9PEZI</name>
<dbReference type="SMART" id="SM00758">
    <property type="entry name" value="PA14"/>
    <property type="match status" value="1"/>
</dbReference>
<dbReference type="InterPro" id="IPR036962">
    <property type="entry name" value="Glyco_hydro_3_N_sf"/>
</dbReference>
<dbReference type="InterPro" id="IPR013783">
    <property type="entry name" value="Ig-like_fold"/>
</dbReference>
<evidence type="ECO:0000313" key="13">
    <source>
        <dbReference type="Proteomes" id="UP000277580"/>
    </source>
</evidence>
<dbReference type="AlphaFoldDB" id="A0A3N4L4M3"/>
<evidence type="ECO:0000259" key="11">
    <source>
        <dbReference type="PROSITE" id="PS51820"/>
    </source>
</evidence>
<dbReference type="Gene3D" id="2.60.40.10">
    <property type="entry name" value="Immunoglobulins"/>
    <property type="match status" value="1"/>
</dbReference>
<sequence>MTVSPLPKDLQKKVNDVLDSLTLLEQVSLLAGKDFWRTVEIPGKVPSIKVTDGPSGARGQFFSGGTKAAFFPSGVSLAATFDPELITHIGNALGQETKTKAAQVLLAPTACNHRSPLGGRNFESFSEDPYLSGKLAASYISGVQAEGVAVTMKHFVANEQETKRFSVNEIIDERALREIYLKPFEIAVREAGPWGIMSSYNKVNAHHADLHPFSMKQVLRAEWGWDGLVMSDWGGTNSTAESLIAGLDLEMPGPTRRRGELLLKAVQDTNSSPELLAAIKTGARHVLELIARTGRWGKFQEAEEQAVDKLEHRELIRKTGAHGIVLLKNEGATLPIKREQIKSVAWIGPNANETIAGGGGSANLNPHYLTNPLESFTAAVEENDIKVAYEIGCQTEKWVRVFPVEEGRARTAPSATEGAPGLKVDFFGGRECSGECVASNVMTTSNIFLMDGKPPVLGDQDYSVRITTYIRPEATGEHVVGVGSIGPTKIYVDDKLLIDHTHWIELGELFFTSGSEEVTQKIHLEAGKWYKLVAETTSKSPEQKLPDMGNDNLDFASAIGIRLGIDAVRDVQEYIDRAATLAKKSDVAVVVVGMNNEWESEGYDRHTMALPGKQNELIEAVVKANPNTIVVNQSGCPVTMPWLDRVPAVLQAWYQGQEAGNALVDVLLGKVNPSGRLPITFPKRLEDNPSFGNFGDGGEKNQIAYTEGIYVGYRHYNSRDIPVLFPFGFGLSYTSFELGAPTVDQAAFEIGKKITVQVPVKNTGAIKGIETVQVYLAPKKSAVDRPKRELKGFAKIELEAGESGVARIELDHYAPGLFCEERKCWRALEGAYVVEVGRNVQEIDGSVEVAVEREYEWVF</sequence>
<dbReference type="InterPro" id="IPR002772">
    <property type="entry name" value="Glyco_hydro_3_C"/>
</dbReference>
<keyword evidence="6" id="KW-0325">Glycoprotein</keyword>
<evidence type="ECO:0000256" key="10">
    <source>
        <dbReference type="RuleBase" id="RU361161"/>
    </source>
</evidence>
<evidence type="ECO:0000256" key="4">
    <source>
        <dbReference type="ARBA" id="ARBA00012744"/>
    </source>
</evidence>
<dbReference type="Pfam" id="PF14310">
    <property type="entry name" value="Fn3-like"/>
    <property type="match status" value="1"/>
</dbReference>
<comment type="catalytic activity">
    <reaction evidence="1 10">
        <text>Hydrolysis of terminal, non-reducing beta-D-glucosyl residues with release of beta-D-glucose.</text>
        <dbReference type="EC" id="3.2.1.21"/>
    </reaction>
</comment>
<dbReference type="InterPro" id="IPR050288">
    <property type="entry name" value="Cellulose_deg_GH3"/>
</dbReference>
<accession>A0A3N4L4M3</accession>
<dbReference type="FunFam" id="2.60.40.10:FF:000495">
    <property type="entry name" value="Periplasmic beta-glucosidase"/>
    <property type="match status" value="1"/>
</dbReference>
<dbReference type="InterPro" id="IPR017853">
    <property type="entry name" value="GH"/>
</dbReference>
<dbReference type="PRINTS" id="PR00133">
    <property type="entry name" value="GLHYDRLASE3"/>
</dbReference>
<keyword evidence="8 10" id="KW-0326">Glycosidase</keyword>
<evidence type="ECO:0000256" key="2">
    <source>
        <dbReference type="ARBA" id="ARBA00004987"/>
    </source>
</evidence>
<protein>
    <recommendedName>
        <fullName evidence="4 10">beta-glucosidase</fullName>
        <ecNumber evidence="4 10">3.2.1.21</ecNumber>
    </recommendedName>
</protein>
<keyword evidence="5 10" id="KW-0378">Hydrolase</keyword>
<dbReference type="InterPro" id="IPR011658">
    <property type="entry name" value="PA14_dom"/>
</dbReference>
<dbReference type="PANTHER" id="PTHR42715">
    <property type="entry name" value="BETA-GLUCOSIDASE"/>
    <property type="match status" value="1"/>
</dbReference>
<dbReference type="InterPro" id="IPR026891">
    <property type="entry name" value="Fn3-like"/>
</dbReference>
<organism evidence="12 13">
    <name type="scientific">Morchella conica CCBAS932</name>
    <dbReference type="NCBI Taxonomy" id="1392247"/>
    <lineage>
        <taxon>Eukaryota</taxon>
        <taxon>Fungi</taxon>
        <taxon>Dikarya</taxon>
        <taxon>Ascomycota</taxon>
        <taxon>Pezizomycotina</taxon>
        <taxon>Pezizomycetes</taxon>
        <taxon>Pezizales</taxon>
        <taxon>Morchellaceae</taxon>
        <taxon>Morchella</taxon>
    </lineage>
</organism>
<dbReference type="STRING" id="1392247.A0A3N4L4M3"/>
<dbReference type="GO" id="GO:0008422">
    <property type="term" value="F:beta-glucosidase activity"/>
    <property type="evidence" value="ECO:0007669"/>
    <property type="project" value="UniProtKB-EC"/>
</dbReference>
<dbReference type="PANTHER" id="PTHR42715:SF3">
    <property type="entry name" value="BETA-GLUCOSIDASE B-RELATED"/>
    <property type="match status" value="1"/>
</dbReference>
<evidence type="ECO:0000256" key="7">
    <source>
        <dbReference type="ARBA" id="ARBA00023277"/>
    </source>
</evidence>
<evidence type="ECO:0000256" key="1">
    <source>
        <dbReference type="ARBA" id="ARBA00000448"/>
    </source>
</evidence>
<gene>
    <name evidence="12" type="ORF">P167DRAFT_498570</name>
</gene>
<dbReference type="PROSITE" id="PS00775">
    <property type="entry name" value="GLYCOSYL_HYDROL_F3"/>
    <property type="match status" value="1"/>
</dbReference>